<dbReference type="EMBL" id="JAAGOH010000001">
    <property type="protein sequence ID" value="NDY89786.1"/>
    <property type="molecule type" value="Genomic_DNA"/>
</dbReference>
<protein>
    <submittedName>
        <fullName evidence="1">DUF3445 domain-containing protein</fullName>
    </submittedName>
</protein>
<evidence type="ECO:0000313" key="2">
    <source>
        <dbReference type="Proteomes" id="UP000484255"/>
    </source>
</evidence>
<accession>A0A7C9TJP4</accession>
<sequence length="334" mass="37129">MSVETPPAFDFAHALTVPFRMQPGLRRLPEGAVQLTPVRAGARHLREKLAVLLNWPDQALLTLPDFDAEPALQALATHAAAEHPQAWTVDPDGSWRARALGCTVRPDGSLQTLPQAWVEPAQALHALPTAWRRAALLALAFEEDFAIVDGASATLPWLAVCLPSHWAPAQKLGQHFAQVHAPVADAELLRQSGAHLMALVSGPQRWERFVWTLTRHPRLHAHPDRCDPAPWPETVTPDALAAQCWWRTERQTFIPLPERRQAVFTIRVQSTRLPEVPFTPEQAQRLHDSLASMSPAVLDYRSLSPARDRLLHWLSGQARPLDDRLGTGPAAAWR</sequence>
<dbReference type="InterPro" id="IPR021848">
    <property type="entry name" value="HODM_asu-like"/>
</dbReference>
<reference evidence="1 2" key="1">
    <citation type="submission" date="2020-02" db="EMBL/GenBank/DDBJ databases">
        <title>Ideonella bacterium strain TBM-1.</title>
        <authorList>
            <person name="Chen W.-M."/>
        </authorList>
    </citation>
    <scope>NUCLEOTIDE SEQUENCE [LARGE SCALE GENOMIC DNA]</scope>
    <source>
        <strain evidence="1 2">TBM-1</strain>
    </source>
</reference>
<comment type="caution">
    <text evidence="1">The sequence shown here is derived from an EMBL/GenBank/DDBJ whole genome shotgun (WGS) entry which is preliminary data.</text>
</comment>
<dbReference type="Proteomes" id="UP000484255">
    <property type="component" value="Unassembled WGS sequence"/>
</dbReference>
<proteinExistence type="predicted"/>
<organism evidence="1 2">
    <name type="scientific">Ideonella livida</name>
    <dbReference type="NCBI Taxonomy" id="2707176"/>
    <lineage>
        <taxon>Bacteria</taxon>
        <taxon>Pseudomonadati</taxon>
        <taxon>Pseudomonadota</taxon>
        <taxon>Betaproteobacteria</taxon>
        <taxon>Burkholderiales</taxon>
        <taxon>Sphaerotilaceae</taxon>
        <taxon>Ideonella</taxon>
    </lineage>
</organism>
<dbReference type="Pfam" id="PF11927">
    <property type="entry name" value="HODM_asu-like"/>
    <property type="match status" value="1"/>
</dbReference>
<gene>
    <name evidence="1" type="ORF">G3A44_01105</name>
</gene>
<keyword evidence="2" id="KW-1185">Reference proteome</keyword>
<evidence type="ECO:0000313" key="1">
    <source>
        <dbReference type="EMBL" id="NDY89786.1"/>
    </source>
</evidence>
<dbReference type="RefSeq" id="WP_163455637.1">
    <property type="nucleotide sequence ID" value="NZ_JAAGOH010000001.1"/>
</dbReference>
<name>A0A7C9TJP4_9BURK</name>
<dbReference type="AlphaFoldDB" id="A0A7C9TJP4"/>